<evidence type="ECO:0000313" key="3">
    <source>
        <dbReference type="EMBL" id="SVA74209.1"/>
    </source>
</evidence>
<evidence type="ECO:0000259" key="2">
    <source>
        <dbReference type="Pfam" id="PF03561"/>
    </source>
</evidence>
<evidence type="ECO:0000256" key="1">
    <source>
        <dbReference type="ARBA" id="ARBA00009242"/>
    </source>
</evidence>
<dbReference type="InterPro" id="IPR015908">
    <property type="entry name" value="Allantoicase_dom"/>
</dbReference>
<name>A0A381YAU8_9ZZZZ</name>
<dbReference type="EMBL" id="UINC01017802">
    <property type="protein sequence ID" value="SVA74209.1"/>
    <property type="molecule type" value="Genomic_DNA"/>
</dbReference>
<reference evidence="3" key="1">
    <citation type="submission" date="2018-05" db="EMBL/GenBank/DDBJ databases">
        <authorList>
            <person name="Lanie J.A."/>
            <person name="Ng W.-L."/>
            <person name="Kazmierczak K.M."/>
            <person name="Andrzejewski T.M."/>
            <person name="Davidsen T.M."/>
            <person name="Wayne K.J."/>
            <person name="Tettelin H."/>
            <person name="Glass J.I."/>
            <person name="Rusch D."/>
            <person name="Podicherti R."/>
            <person name="Tsui H.-C.T."/>
            <person name="Winkler M.E."/>
        </authorList>
    </citation>
    <scope>NUCLEOTIDE SEQUENCE</scope>
</reference>
<feature type="non-terminal residue" evidence="3">
    <location>
        <position position="1"/>
    </location>
</feature>
<dbReference type="Pfam" id="PF03561">
    <property type="entry name" value="Allantoicase"/>
    <property type="match status" value="2"/>
</dbReference>
<dbReference type="AlphaFoldDB" id="A0A381YAU8"/>
<comment type="similarity">
    <text evidence="1">Belongs to the allantoicase family.</text>
</comment>
<dbReference type="InterPro" id="IPR008979">
    <property type="entry name" value="Galactose-bd-like_sf"/>
</dbReference>
<dbReference type="SUPFAM" id="SSF49785">
    <property type="entry name" value="Galactose-binding domain-like"/>
    <property type="match status" value="2"/>
</dbReference>
<sequence>VIYCSDEFFADSGRMLQSTDPVWIEDKYDENGKWMDGWESRRRRDGRNDFCFIRLGSTSIINNFNIDTSNFTGNFAPAISILGCCVPGGTTDDRVVDGSAVSQWFDLLDQENLEGDSHNLFSCKATQPLTHLKITLYPDGGIARFRAYGNAWSDDTKYQITGTNVISKKSGARAVFANDEHFGCLSNVLEENDPLSMADGWETRRRRKPGNDWGIIALSSPAKVHEIVIDTKFFKGNFPDTFSISSTNITEPDDDALIEKSKTWDLLIERKKLGMNQIHVFNKTNLLHNDSITHIRIDIFPDGGIARLKLIGNFLE</sequence>
<feature type="domain" description="Allantoicase" evidence="2">
    <location>
        <begin position="1"/>
        <end position="150"/>
    </location>
</feature>
<organism evidence="3">
    <name type="scientific">marine metagenome</name>
    <dbReference type="NCBI Taxonomy" id="408172"/>
    <lineage>
        <taxon>unclassified sequences</taxon>
        <taxon>metagenomes</taxon>
        <taxon>ecological metagenomes</taxon>
    </lineage>
</organism>
<dbReference type="HAMAP" id="MF_00813">
    <property type="entry name" value="Allantoicase"/>
    <property type="match status" value="1"/>
</dbReference>
<dbReference type="GO" id="GO:0004037">
    <property type="term" value="F:allantoicase activity"/>
    <property type="evidence" value="ECO:0007669"/>
    <property type="project" value="InterPro"/>
</dbReference>
<accession>A0A381YAU8</accession>
<dbReference type="NCBIfam" id="TIGR02961">
    <property type="entry name" value="allantoicase"/>
    <property type="match status" value="1"/>
</dbReference>
<gene>
    <name evidence="3" type="ORF">METZ01_LOCUS127063</name>
</gene>
<dbReference type="GO" id="GO:0000256">
    <property type="term" value="P:allantoin catabolic process"/>
    <property type="evidence" value="ECO:0007669"/>
    <property type="project" value="InterPro"/>
</dbReference>
<dbReference type="PANTHER" id="PTHR12045">
    <property type="entry name" value="ALLANTOICASE"/>
    <property type="match status" value="1"/>
</dbReference>
<feature type="domain" description="Allantoicase" evidence="2">
    <location>
        <begin position="171"/>
        <end position="313"/>
    </location>
</feature>
<dbReference type="Gene3D" id="2.60.120.260">
    <property type="entry name" value="Galactose-binding domain-like"/>
    <property type="match status" value="2"/>
</dbReference>
<protein>
    <recommendedName>
        <fullName evidence="2">Allantoicase domain-containing protein</fullName>
    </recommendedName>
</protein>
<dbReference type="PANTHER" id="PTHR12045:SF3">
    <property type="entry name" value="INACTIVE ALLANTOICASE-RELATED"/>
    <property type="match status" value="1"/>
</dbReference>
<dbReference type="InterPro" id="IPR005164">
    <property type="entry name" value="Allantoicase"/>
</dbReference>
<dbReference type="PIRSF" id="PIRSF016516">
    <property type="entry name" value="Allantoicase"/>
    <property type="match status" value="1"/>
</dbReference>
<proteinExistence type="inferred from homology"/>